<dbReference type="Proteomes" id="UP000283634">
    <property type="component" value="Unassembled WGS sequence"/>
</dbReference>
<dbReference type="RefSeq" id="XP_029237022.1">
    <property type="nucleotide sequence ID" value="XM_029383129.1"/>
</dbReference>
<sequence>MVFPETFGGDPIVIDEHCAISFVPQARGYFLAVACNTSQRRVKVRMDLTLSTRYCVFLPVVGTVHVGPMMIEATIAPYRVRNVGLVGPEKGALPMPLEQLLVCLNYDMHVFIEEETGVMLPVTKWKKGTKATSTDPMPCTLLPSTLAGAWPSWLSHLRVHEFTVCKRDVTLAAQGGDEGQANKVLVQIDEIAGGLAYLLSAVNKGRTPRRVLHKYSCEGKGAPSVCFVPMDGRECEDATTITGYVPGGGDVALGWVVRLDAETSPSCDLLLSLQAWTATACSPASTDVMHPQGGKDSTPIKSTPITRITSVSTRTFMNSQRRSGSGAAKGGVLLDSSPLVFFLGHATVESLSPPKSLPSSTNARASITTTENANQATDSVTFMSPQEIAKRKGLARQQISLLGNISGNGVQTPERREVGRLPAVHEREEKSEDNNGAGNESHLGTGHGDRTCVLEGHYVPHLRRGKRQVYSDIKPQMETELERSTASLGVAHTCRERVAGATEEETASTFTACVSHALRHLDCEEALKRISIETAEATAWKVCLLEWQQPLCIICANPIPSWALFVAEPSTGEKFHFMCYAKRRQSLQQQTQRYFNDATHCSADVLIGREHSTESLL</sequence>
<dbReference type="EMBL" id="MKGL01000225">
    <property type="protein sequence ID" value="RNF02613.1"/>
    <property type="molecule type" value="Genomic_DNA"/>
</dbReference>
<accession>A0A422NAY3</accession>
<dbReference type="AlphaFoldDB" id="A0A422NAY3"/>
<dbReference type="VEuPathDB" id="TriTrypDB:TRSC58_07174"/>
<evidence type="ECO:0000313" key="2">
    <source>
        <dbReference type="EMBL" id="RNF02613.1"/>
    </source>
</evidence>
<evidence type="ECO:0000256" key="1">
    <source>
        <dbReference type="SAM" id="MobiDB-lite"/>
    </source>
</evidence>
<evidence type="ECO:0000313" key="3">
    <source>
        <dbReference type="Proteomes" id="UP000283634"/>
    </source>
</evidence>
<reference evidence="2 3" key="1">
    <citation type="journal article" date="2018" name="BMC Genomics">
        <title>Genomic comparison of Trypanosoma conorhini and Trypanosoma rangeli to Trypanosoma cruzi strains of high and low virulence.</title>
        <authorList>
            <person name="Bradwell K.R."/>
            <person name="Koparde V.N."/>
            <person name="Matveyev A.V."/>
            <person name="Serrano M.G."/>
            <person name="Alves J.M."/>
            <person name="Parikh H."/>
            <person name="Huang B."/>
            <person name="Lee V."/>
            <person name="Espinosa-Alvarez O."/>
            <person name="Ortiz P.A."/>
            <person name="Costa-Martins A.G."/>
            <person name="Teixeira M.M."/>
            <person name="Buck G.A."/>
        </authorList>
    </citation>
    <scope>NUCLEOTIDE SEQUENCE [LARGE SCALE GENOMIC DNA]</scope>
    <source>
        <strain evidence="2 3">AM80</strain>
    </source>
</reference>
<name>A0A422NAY3_TRYRA</name>
<dbReference type="GeneID" id="40330211"/>
<feature type="compositionally biased region" description="Basic and acidic residues" evidence="1">
    <location>
        <begin position="413"/>
        <end position="433"/>
    </location>
</feature>
<protein>
    <submittedName>
        <fullName evidence="2">Uncharacterized protein</fullName>
    </submittedName>
</protein>
<proteinExistence type="predicted"/>
<organism evidence="2 3">
    <name type="scientific">Trypanosoma rangeli</name>
    <dbReference type="NCBI Taxonomy" id="5698"/>
    <lineage>
        <taxon>Eukaryota</taxon>
        <taxon>Discoba</taxon>
        <taxon>Euglenozoa</taxon>
        <taxon>Kinetoplastea</taxon>
        <taxon>Metakinetoplastina</taxon>
        <taxon>Trypanosomatida</taxon>
        <taxon>Trypanosomatidae</taxon>
        <taxon>Trypanosoma</taxon>
        <taxon>Herpetosoma</taxon>
    </lineage>
</organism>
<dbReference type="OrthoDB" id="240474at2759"/>
<keyword evidence="3" id="KW-1185">Reference proteome</keyword>
<dbReference type="OMA" id="NDATHCS"/>
<gene>
    <name evidence="2" type="ORF">TraAM80_06278</name>
</gene>
<comment type="caution">
    <text evidence="2">The sequence shown here is derived from an EMBL/GenBank/DDBJ whole genome shotgun (WGS) entry which is preliminary data.</text>
</comment>
<feature type="region of interest" description="Disordered" evidence="1">
    <location>
        <begin position="405"/>
        <end position="450"/>
    </location>
</feature>